<dbReference type="SUPFAM" id="SSF48179">
    <property type="entry name" value="6-phosphogluconate dehydrogenase C-terminal domain-like"/>
    <property type="match status" value="1"/>
</dbReference>
<dbReference type="InterPro" id="IPR036220">
    <property type="entry name" value="UDP-Glc/GDP-Man_DH_C_sf"/>
</dbReference>
<evidence type="ECO:0000256" key="2">
    <source>
        <dbReference type="ARBA" id="ARBA00023002"/>
    </source>
</evidence>
<evidence type="ECO:0000256" key="4">
    <source>
        <dbReference type="PIRNR" id="PIRNR000124"/>
    </source>
</evidence>
<dbReference type="GO" id="GO:0000271">
    <property type="term" value="P:polysaccharide biosynthetic process"/>
    <property type="evidence" value="ECO:0007669"/>
    <property type="project" value="InterPro"/>
</dbReference>
<dbReference type="InterPro" id="IPR036291">
    <property type="entry name" value="NAD(P)-bd_dom_sf"/>
</dbReference>
<dbReference type="AlphaFoldDB" id="A0A4Z0H271"/>
<dbReference type="Pfam" id="PF03720">
    <property type="entry name" value="UDPG_MGDP_dh_C"/>
    <property type="match status" value="1"/>
</dbReference>
<keyword evidence="7" id="KW-1185">Reference proteome</keyword>
<dbReference type="PANTHER" id="PTHR43491">
    <property type="entry name" value="UDP-N-ACETYL-D-MANNOSAMINE DEHYDROGENASE"/>
    <property type="match status" value="1"/>
</dbReference>
<dbReference type="InterPro" id="IPR008927">
    <property type="entry name" value="6-PGluconate_DH-like_C_sf"/>
</dbReference>
<dbReference type="Pfam" id="PF00984">
    <property type="entry name" value="UDPG_MGDP_dh"/>
    <property type="match status" value="1"/>
</dbReference>
<evidence type="ECO:0000259" key="5">
    <source>
        <dbReference type="SMART" id="SM00984"/>
    </source>
</evidence>
<comment type="caution">
    <text evidence="6">The sequence shown here is derived from an EMBL/GenBank/DDBJ whole genome shotgun (WGS) entry which is preliminary data.</text>
</comment>
<protein>
    <submittedName>
        <fullName evidence="6">Nucleotide sugar dehydrogenase</fullName>
    </submittedName>
</protein>
<dbReference type="NCBIfam" id="TIGR03026">
    <property type="entry name" value="NDP-sugDHase"/>
    <property type="match status" value="1"/>
</dbReference>
<dbReference type="SMART" id="SM00984">
    <property type="entry name" value="UDPG_MGDP_dh_C"/>
    <property type="match status" value="1"/>
</dbReference>
<evidence type="ECO:0000313" key="7">
    <source>
        <dbReference type="Proteomes" id="UP000297982"/>
    </source>
</evidence>
<dbReference type="PIRSF" id="PIRSF000124">
    <property type="entry name" value="UDPglc_GDPman_dh"/>
    <property type="match status" value="1"/>
</dbReference>
<evidence type="ECO:0000313" key="6">
    <source>
        <dbReference type="EMBL" id="TGB02951.1"/>
    </source>
</evidence>
<dbReference type="PIRSF" id="PIRSF500136">
    <property type="entry name" value="UDP_ManNAc_DH"/>
    <property type="match status" value="1"/>
</dbReference>
<dbReference type="STRING" id="192814.GCA_900166575_02924"/>
<dbReference type="SUPFAM" id="SSF51735">
    <property type="entry name" value="NAD(P)-binding Rossmann-fold domains"/>
    <property type="match status" value="1"/>
</dbReference>
<dbReference type="Gene3D" id="3.40.50.720">
    <property type="entry name" value="NAD(P)-binding Rossmann-like Domain"/>
    <property type="match status" value="2"/>
</dbReference>
<name>A0A4Z0H271_9BACI</name>
<keyword evidence="2" id="KW-0560">Oxidoreductase</keyword>
<dbReference type="PANTHER" id="PTHR43491:SF2">
    <property type="entry name" value="UDP-N-ACETYL-D-MANNOSAMINE DEHYDROGENASE"/>
    <property type="match status" value="1"/>
</dbReference>
<keyword evidence="3" id="KW-0520">NAD</keyword>
<dbReference type="InterPro" id="IPR001732">
    <property type="entry name" value="UDP-Glc/GDP-Man_DH_N"/>
</dbReference>
<dbReference type="GO" id="GO:0016616">
    <property type="term" value="F:oxidoreductase activity, acting on the CH-OH group of donors, NAD or NADP as acceptor"/>
    <property type="evidence" value="ECO:0007669"/>
    <property type="project" value="InterPro"/>
</dbReference>
<accession>A0A4Z0H271</accession>
<sequence length="431" mass="47761">MDYYGKKATKVGVVGLGYVGLPVAHAFGEKDDVIGFDINGKRISQLQKNFDVTGELTENQLKQSNIEFTSNPERLKECNFIIVTVPTPIDEANQPDLTPLREASKLVGTNLSRGATVVYESTVYPGVTEEVCLSILESHSGLQAGRDFHVGYSPERINPGDPHHSFRTITKVVAGENEAITEQIAKKYEQVVDKVFRAASIKVAEAAKVIENTQRDLNIALMNELAIIFDRLGIRTQDVLEASGTKWNFHPYKPGLVGGHCIGVDPYYLVHKAESIGYHPQVIQAGRRINDGMADFVAQSLVKQLIKKDIKVNQAKVTVLGATFKEDVPDIRNSKVEDLIVALQSFGLTVQLHDPLADRELVKNQWGLDISHVEDLEEADALIYAVPHRFYQDKNQDFFLGLLQSSGGVVVDVKNALPFNNWPDTVSRWGL</sequence>
<evidence type="ECO:0000256" key="3">
    <source>
        <dbReference type="ARBA" id="ARBA00023027"/>
    </source>
</evidence>
<evidence type="ECO:0000256" key="1">
    <source>
        <dbReference type="ARBA" id="ARBA00006601"/>
    </source>
</evidence>
<dbReference type="SUPFAM" id="SSF52413">
    <property type="entry name" value="UDP-glucose/GDP-mannose dehydrogenase C-terminal domain"/>
    <property type="match status" value="1"/>
</dbReference>
<reference evidence="6 7" key="1">
    <citation type="journal article" date="2003" name="Int. J. Syst. Evol. Microbiol.">
        <title>Halobacillus salinus sp. nov., isolated from a salt lake on the coast of the East Sea in Korea.</title>
        <authorList>
            <person name="Yoon J.H."/>
            <person name="Kang K.H."/>
            <person name="Park Y.H."/>
        </authorList>
    </citation>
    <scope>NUCLEOTIDE SEQUENCE [LARGE SCALE GENOMIC DNA]</scope>
    <source>
        <strain evidence="6 7">HSL-3</strain>
    </source>
</reference>
<dbReference type="InterPro" id="IPR014026">
    <property type="entry name" value="UDP-Glc/GDP-Man_DH_dimer"/>
</dbReference>
<comment type="similarity">
    <text evidence="1 4">Belongs to the UDP-glucose/GDP-mannose dehydrogenase family.</text>
</comment>
<gene>
    <name evidence="6" type="ORF">E4663_11315</name>
</gene>
<dbReference type="GO" id="GO:0016628">
    <property type="term" value="F:oxidoreductase activity, acting on the CH-CH group of donors, NAD or NADP as acceptor"/>
    <property type="evidence" value="ECO:0007669"/>
    <property type="project" value="InterPro"/>
</dbReference>
<dbReference type="Pfam" id="PF03721">
    <property type="entry name" value="UDPG_MGDP_dh_N"/>
    <property type="match status" value="1"/>
</dbReference>
<proteinExistence type="inferred from homology"/>
<dbReference type="InterPro" id="IPR014027">
    <property type="entry name" value="UDP-Glc/GDP-Man_DH_C"/>
</dbReference>
<organism evidence="6 7">
    <name type="scientific">Halobacillus salinus</name>
    <dbReference type="NCBI Taxonomy" id="192814"/>
    <lineage>
        <taxon>Bacteria</taxon>
        <taxon>Bacillati</taxon>
        <taxon>Bacillota</taxon>
        <taxon>Bacilli</taxon>
        <taxon>Bacillales</taxon>
        <taxon>Bacillaceae</taxon>
        <taxon>Halobacillus</taxon>
    </lineage>
</organism>
<dbReference type="GO" id="GO:0051287">
    <property type="term" value="F:NAD binding"/>
    <property type="evidence" value="ECO:0007669"/>
    <property type="project" value="InterPro"/>
</dbReference>
<feature type="domain" description="UDP-glucose/GDP-mannose dehydrogenase C-terminal" evidence="5">
    <location>
        <begin position="318"/>
        <end position="419"/>
    </location>
</feature>
<dbReference type="InterPro" id="IPR028359">
    <property type="entry name" value="UDP_ManNAc/GlcNAc_DH"/>
</dbReference>
<dbReference type="Proteomes" id="UP000297982">
    <property type="component" value="Unassembled WGS sequence"/>
</dbReference>
<dbReference type="EMBL" id="SRJC01000002">
    <property type="protein sequence ID" value="TGB02951.1"/>
    <property type="molecule type" value="Genomic_DNA"/>
</dbReference>
<dbReference type="InterPro" id="IPR017476">
    <property type="entry name" value="UDP-Glc/GDP-Man"/>
</dbReference>